<keyword evidence="1" id="KW-0472">Membrane</keyword>
<reference evidence="2" key="1">
    <citation type="journal article" date="2020" name="mSystems">
        <title>Genome- and Community-Level Interaction Insights into Carbon Utilization and Element Cycling Functions of Hydrothermarchaeota in Hydrothermal Sediment.</title>
        <authorList>
            <person name="Zhou Z."/>
            <person name="Liu Y."/>
            <person name="Xu W."/>
            <person name="Pan J."/>
            <person name="Luo Z.H."/>
            <person name="Li M."/>
        </authorList>
    </citation>
    <scope>NUCLEOTIDE SEQUENCE [LARGE SCALE GENOMIC DNA]</scope>
    <source>
        <strain evidence="2">SpSt-402</strain>
    </source>
</reference>
<organism evidence="2">
    <name type="scientific">Oscillatoriales cyanobacterium SpSt-402</name>
    <dbReference type="NCBI Taxonomy" id="2282168"/>
    <lineage>
        <taxon>Bacteria</taxon>
        <taxon>Bacillati</taxon>
        <taxon>Cyanobacteriota</taxon>
        <taxon>Cyanophyceae</taxon>
        <taxon>Oscillatoriophycideae</taxon>
        <taxon>Oscillatoriales</taxon>
    </lineage>
</organism>
<dbReference type="EMBL" id="DSRD01000234">
    <property type="protein sequence ID" value="HGW93380.1"/>
    <property type="molecule type" value="Genomic_DNA"/>
</dbReference>
<evidence type="ECO:0000313" key="2">
    <source>
        <dbReference type="EMBL" id="HGW93380.1"/>
    </source>
</evidence>
<gene>
    <name evidence="2" type="ORF">ENR47_03710</name>
</gene>
<accession>A0A832M2L3</accession>
<keyword evidence="1" id="KW-0812">Transmembrane</keyword>
<feature type="transmembrane region" description="Helical" evidence="1">
    <location>
        <begin position="102"/>
        <end position="118"/>
    </location>
</feature>
<evidence type="ECO:0000256" key="1">
    <source>
        <dbReference type="SAM" id="Phobius"/>
    </source>
</evidence>
<protein>
    <submittedName>
        <fullName evidence="2">Uncharacterized protein</fullName>
    </submittedName>
</protein>
<sequence length="132" mass="14328">MSIPVFAGWVFVLDDRDSANNSFPGVLTIRRIKISSYVCLKGRIRMATHETEDPSINRKVAFASVASAFGSVTSLFSATFLLNLPFFTNISSEDKGTLKTSLAAAITSLVTLIVGYYTRPGASDGIRKIEDD</sequence>
<proteinExistence type="predicted"/>
<name>A0A832M2L3_9CYAN</name>
<dbReference type="AlphaFoldDB" id="A0A832M2L3"/>
<comment type="caution">
    <text evidence="2">The sequence shown here is derived from an EMBL/GenBank/DDBJ whole genome shotgun (WGS) entry which is preliminary data.</text>
</comment>
<keyword evidence="1" id="KW-1133">Transmembrane helix</keyword>
<feature type="transmembrane region" description="Helical" evidence="1">
    <location>
        <begin position="60"/>
        <end position="82"/>
    </location>
</feature>